<dbReference type="AlphaFoldDB" id="A0A318HU60"/>
<evidence type="ECO:0000313" key="1">
    <source>
        <dbReference type="EMBL" id="PXX19504.1"/>
    </source>
</evidence>
<dbReference type="EMBL" id="QJJX01000037">
    <property type="protein sequence ID" value="PXX19504.1"/>
    <property type="molecule type" value="Genomic_DNA"/>
</dbReference>
<organism evidence="1 2">
    <name type="scientific">Hoylesella shahii DSM 15611 = JCM 12083</name>
    <dbReference type="NCBI Taxonomy" id="1122991"/>
    <lineage>
        <taxon>Bacteria</taxon>
        <taxon>Pseudomonadati</taxon>
        <taxon>Bacteroidota</taxon>
        <taxon>Bacteroidia</taxon>
        <taxon>Bacteroidales</taxon>
        <taxon>Prevotellaceae</taxon>
        <taxon>Hoylesella</taxon>
    </lineage>
</organism>
<gene>
    <name evidence="1" type="ORF">EJ73_02388</name>
</gene>
<proteinExistence type="predicted"/>
<evidence type="ECO:0000313" key="2">
    <source>
        <dbReference type="Proteomes" id="UP000248314"/>
    </source>
</evidence>
<comment type="caution">
    <text evidence="1">The sequence shown here is derived from an EMBL/GenBank/DDBJ whole genome shotgun (WGS) entry which is preliminary data.</text>
</comment>
<protein>
    <submittedName>
        <fullName evidence="1">Uncharacterized protein</fullName>
    </submittedName>
</protein>
<sequence length="39" mass="4583">MMLTANKNNLMRTQYIYYSVDNILEPTNVITLKSTEETE</sequence>
<dbReference type="Proteomes" id="UP000248314">
    <property type="component" value="Unassembled WGS sequence"/>
</dbReference>
<reference evidence="1 2" key="1">
    <citation type="submission" date="2018-05" db="EMBL/GenBank/DDBJ databases">
        <title>Genomic Encyclopedia of Type Strains, Phase I: the one thousand microbial genomes (KMG-I) project.</title>
        <authorList>
            <person name="Kyrpides N."/>
        </authorList>
    </citation>
    <scope>NUCLEOTIDE SEQUENCE [LARGE SCALE GENOMIC DNA]</scope>
    <source>
        <strain evidence="1 2">DSM 15611</strain>
    </source>
</reference>
<keyword evidence="2" id="KW-1185">Reference proteome</keyword>
<name>A0A318HU60_9BACT</name>
<accession>A0A318HU60</accession>